<evidence type="ECO:0000256" key="4">
    <source>
        <dbReference type="ARBA" id="ARBA00022801"/>
    </source>
</evidence>
<dbReference type="CDD" id="cd01254">
    <property type="entry name" value="PH_PLD"/>
    <property type="match status" value="1"/>
</dbReference>
<dbReference type="GO" id="GO:0035556">
    <property type="term" value="P:intracellular signal transduction"/>
    <property type="evidence" value="ECO:0007669"/>
    <property type="project" value="InterPro"/>
</dbReference>
<feature type="non-terminal residue" evidence="10">
    <location>
        <position position="1"/>
    </location>
</feature>
<dbReference type="PIRSF" id="PIRSF009376">
    <property type="entry name" value="Phospholipase_D_euk"/>
    <property type="match status" value="1"/>
</dbReference>
<reference evidence="10 11" key="1">
    <citation type="journal article" date="2019" name="PLoS Biol.">
        <title>Sex chromosomes control vertical transmission of feminizing Wolbachia symbionts in an isopod.</title>
        <authorList>
            <person name="Becking T."/>
            <person name="Chebbi M.A."/>
            <person name="Giraud I."/>
            <person name="Moumen B."/>
            <person name="Laverre T."/>
            <person name="Caubet Y."/>
            <person name="Peccoud J."/>
            <person name="Gilbert C."/>
            <person name="Cordaux R."/>
        </authorList>
    </citation>
    <scope>NUCLEOTIDE SEQUENCE [LARGE SCALE GENOMIC DNA]</scope>
    <source>
        <strain evidence="10">ANa2</strain>
        <tissue evidence="10">Whole body excluding digestive tract and cuticle</tissue>
    </source>
</reference>
<dbReference type="Proteomes" id="UP000326759">
    <property type="component" value="Unassembled WGS sequence"/>
</dbReference>
<comment type="caution">
    <text evidence="10">The sequence shown here is derived from an EMBL/GenBank/DDBJ whole genome shotgun (WGS) entry which is preliminary data.</text>
</comment>
<evidence type="ECO:0000256" key="2">
    <source>
        <dbReference type="ARBA" id="ARBA00012027"/>
    </source>
</evidence>
<dbReference type="GO" id="GO:0009395">
    <property type="term" value="P:phospholipid catabolic process"/>
    <property type="evidence" value="ECO:0007669"/>
    <property type="project" value="TreeGrafter"/>
</dbReference>
<evidence type="ECO:0000256" key="7">
    <source>
        <dbReference type="SAM" id="MobiDB-lite"/>
    </source>
</evidence>
<evidence type="ECO:0000259" key="9">
    <source>
        <dbReference type="PROSITE" id="PS50035"/>
    </source>
</evidence>
<proteinExistence type="predicted"/>
<dbReference type="Gene3D" id="2.30.29.30">
    <property type="entry name" value="Pleckstrin-homology domain (PH domain)/Phosphotyrosine-binding domain (PTB)"/>
    <property type="match status" value="1"/>
</dbReference>
<dbReference type="PANTHER" id="PTHR18896">
    <property type="entry name" value="PHOSPHOLIPASE D"/>
    <property type="match status" value="1"/>
</dbReference>
<dbReference type="CDD" id="cd09138">
    <property type="entry name" value="PLDc_vPLD1_2_yPLD_like_1"/>
    <property type="match status" value="1"/>
</dbReference>
<dbReference type="InterPro" id="IPR001849">
    <property type="entry name" value="PH_domain"/>
</dbReference>
<evidence type="ECO:0000256" key="1">
    <source>
        <dbReference type="ARBA" id="ARBA00000798"/>
    </source>
</evidence>
<dbReference type="GO" id="GO:0060627">
    <property type="term" value="P:regulation of vesicle-mediated transport"/>
    <property type="evidence" value="ECO:0007669"/>
    <property type="project" value="TreeGrafter"/>
</dbReference>
<dbReference type="PANTHER" id="PTHR18896:SF76">
    <property type="entry name" value="PHOSPHOLIPASE"/>
    <property type="match status" value="1"/>
</dbReference>
<dbReference type="GO" id="GO:0004630">
    <property type="term" value="F:phospholipase D activity"/>
    <property type="evidence" value="ECO:0007669"/>
    <property type="project" value="UniProtKB-EC"/>
</dbReference>
<evidence type="ECO:0000259" key="8">
    <source>
        <dbReference type="PROSITE" id="PS50003"/>
    </source>
</evidence>
<feature type="region of interest" description="Disordered" evidence="7">
    <location>
        <begin position="47"/>
        <end position="86"/>
    </location>
</feature>
<dbReference type="GO" id="GO:0006654">
    <property type="term" value="P:phosphatidic acid biosynthetic process"/>
    <property type="evidence" value="ECO:0007669"/>
    <property type="project" value="InterPro"/>
</dbReference>
<dbReference type="InterPro" id="IPR011993">
    <property type="entry name" value="PH-like_dom_sf"/>
</dbReference>
<evidence type="ECO:0000313" key="11">
    <source>
        <dbReference type="Proteomes" id="UP000326759"/>
    </source>
</evidence>
<feature type="compositionally biased region" description="Basic residues" evidence="7">
    <location>
        <begin position="77"/>
        <end position="86"/>
    </location>
</feature>
<dbReference type="Pfam" id="PF00614">
    <property type="entry name" value="PLDc"/>
    <property type="match status" value="1"/>
</dbReference>
<dbReference type="SMART" id="SM00233">
    <property type="entry name" value="PH"/>
    <property type="match status" value="1"/>
</dbReference>
<protein>
    <recommendedName>
        <fullName evidence="2">phospholipase D</fullName>
        <ecNumber evidence="2">3.1.4.4</ecNumber>
    </recommendedName>
</protein>
<dbReference type="InterPro" id="IPR001736">
    <property type="entry name" value="PLipase_D/transphosphatidylase"/>
</dbReference>
<feature type="compositionally biased region" description="Basic and acidic residues" evidence="7">
    <location>
        <begin position="681"/>
        <end position="691"/>
    </location>
</feature>
<dbReference type="AlphaFoldDB" id="A0A5N5SZQ9"/>
<dbReference type="InterPro" id="IPR025202">
    <property type="entry name" value="PLD-like_dom"/>
</dbReference>
<dbReference type="SUPFAM" id="SSF56024">
    <property type="entry name" value="Phospholipase D/nuclease"/>
    <property type="match status" value="3"/>
</dbReference>
<feature type="domain" description="PLD phosphodiesterase" evidence="9">
    <location>
        <begin position="371"/>
        <end position="398"/>
    </location>
</feature>
<evidence type="ECO:0000256" key="3">
    <source>
        <dbReference type="ARBA" id="ARBA00022737"/>
    </source>
</evidence>
<dbReference type="FunFam" id="3.30.870.10:FF:000011">
    <property type="entry name" value="Phospholipase"/>
    <property type="match status" value="1"/>
</dbReference>
<dbReference type="SUPFAM" id="SSF50729">
    <property type="entry name" value="PH domain-like"/>
    <property type="match status" value="1"/>
</dbReference>
<dbReference type="CDD" id="cd09141">
    <property type="entry name" value="PLDc_vPLD1_2_yPLD_like_2"/>
    <property type="match status" value="1"/>
</dbReference>
<accession>A0A5N5SZQ9</accession>
<feature type="domain" description="PLD phosphodiesterase" evidence="9">
    <location>
        <begin position="996"/>
        <end position="1023"/>
    </location>
</feature>
<dbReference type="SMART" id="SM00155">
    <property type="entry name" value="PLDc"/>
    <property type="match status" value="2"/>
</dbReference>
<comment type="catalytic activity">
    <reaction evidence="1">
        <text>a 1,2-diacyl-sn-glycero-3-phosphocholine + H2O = a 1,2-diacyl-sn-glycero-3-phosphate + choline + H(+)</text>
        <dbReference type="Rhea" id="RHEA:14445"/>
        <dbReference type="ChEBI" id="CHEBI:15354"/>
        <dbReference type="ChEBI" id="CHEBI:15377"/>
        <dbReference type="ChEBI" id="CHEBI:15378"/>
        <dbReference type="ChEBI" id="CHEBI:57643"/>
        <dbReference type="ChEBI" id="CHEBI:58608"/>
        <dbReference type="EC" id="3.1.4.4"/>
    </reaction>
</comment>
<keyword evidence="6" id="KW-0443">Lipid metabolism</keyword>
<dbReference type="InterPro" id="IPR016555">
    <property type="entry name" value="PLipase_D_euk"/>
</dbReference>
<dbReference type="InterPro" id="IPR015679">
    <property type="entry name" value="PLipase_D_fam"/>
</dbReference>
<dbReference type="PROSITE" id="PS50003">
    <property type="entry name" value="PH_DOMAIN"/>
    <property type="match status" value="1"/>
</dbReference>
<sequence>QRTKFVYRFTIILHHGSIHWTIKRKSRQISSLHSQLRLFKTKLKLPAATSQERQRRQSMRFQIKSSNREDDEQSHQTSKKQKRLVKFPRKSLQKMDTFTPIDVEVYLNNLLQHSLLKSHCAVLEFFEISPVSFVRHLGPKLKEGFVKKRSGGVSTFYCCGGQYKSRWLVLRETFLFCISPTKGLIRTVMLVDPGFQVSHGFRHTRVTKGLRITNNSRSLTLKCDGEESETEWSAAINHVISFYGEDFSKWNRHLSFAPERKNSFARWYVDGACYMSDVADLLELAQEEIFITDWWLSPDIYMKRPDLTGRQWMLSEILRRQAARGVRIFILLYKEVELALGLNSLYSKQNLCQLNPNIKVLRHPDHYKGSLYWAHHEKMVIIDQMHAFVGGIDLCYGRWDNYRHKLVDLGHAGVITQKSSDMNTLGRLILNTHDLVLSNVSKFSVGQVQEEQPDIKDTLPLDNTVGFTEKVSDEVFTDKNSFDRQYFPMVDEGIENMKENLVADDDTVHSDASGKITSHYPSKNPYEQRSVSVYCVTKDKDKFETITDKRNSTSIYSSHSSNNSDVGSLSSDEILPEIKTETNDKKSVLFVNNHEEANGEAFISKFSNEEDEGKIIVSKEESNKSQFKMAKNLKAVKSLGLDLVEEMKEKKKEMKQWTERKVPGLKRTGSFDSELGLSHSSNDEEQHIRPEGKAKSLLYKRLRRRIKRRAKSKGNIGHLTKEDRVSSTGSLIDIHKEVVQEEINSVHLWLGKDYVNWITKDLYDPQMPFNDTVNRHQTPRMPWHDISLYVEGPAARDAARHFILRWNAVKSEKVKNNERYPYLIPKTYKPSSFLPSVLQLKHKVKCQVLRSLGIWSGGVNDIERSIYNAYVDAIKNAKHYIYIENQFFITSASIGKNEVVNNLAYHLYNRILEAHRNRETFRVYMVLPLLPAFEGQIGTPSGVAMQYILHYTYQSIIRGPNSLIGMLISANINWTQYLSLCSLRTHDTLQGQLVSELIYVHSKLIIVDDRLVIAGSANINDRSLLGNRDSEVDLIIEDQEFTKGIMNGKEFMRGEFAGSLRIYLFSEHLGIFDGSKIDVSDPICEDFFVRVWQGMASRNTKIYEDVFNCIPCDQVTTFAELNRFRSKVSLAKMFPEKAKEMLKKVQGRLVMYPLMFLAKDELKPRATNKEFLLPMEMWV</sequence>
<evidence type="ECO:0000313" key="10">
    <source>
        <dbReference type="EMBL" id="KAB7499437.1"/>
    </source>
</evidence>
<gene>
    <name evidence="10" type="primary">PLD1_1</name>
    <name evidence="10" type="ORF">Anas_01185</name>
</gene>
<name>A0A5N5SZQ9_9CRUS</name>
<keyword evidence="5" id="KW-0442">Lipid degradation</keyword>
<keyword evidence="3" id="KW-0677">Repeat</keyword>
<keyword evidence="11" id="KW-1185">Reference proteome</keyword>
<feature type="region of interest" description="Disordered" evidence="7">
    <location>
        <begin position="668"/>
        <end position="691"/>
    </location>
</feature>
<dbReference type="Pfam" id="PF13091">
    <property type="entry name" value="PLDc_2"/>
    <property type="match status" value="1"/>
</dbReference>
<keyword evidence="4" id="KW-0378">Hydrolase</keyword>
<dbReference type="EMBL" id="SEYY01018344">
    <property type="protein sequence ID" value="KAB7499437.1"/>
    <property type="molecule type" value="Genomic_DNA"/>
</dbReference>
<dbReference type="EC" id="3.1.4.4" evidence="2"/>
<dbReference type="Gene3D" id="3.30.870.10">
    <property type="entry name" value="Endonuclease Chain A"/>
    <property type="match status" value="3"/>
</dbReference>
<organism evidence="10 11">
    <name type="scientific">Armadillidium nasatum</name>
    <dbReference type="NCBI Taxonomy" id="96803"/>
    <lineage>
        <taxon>Eukaryota</taxon>
        <taxon>Metazoa</taxon>
        <taxon>Ecdysozoa</taxon>
        <taxon>Arthropoda</taxon>
        <taxon>Crustacea</taxon>
        <taxon>Multicrustacea</taxon>
        <taxon>Malacostraca</taxon>
        <taxon>Eumalacostraca</taxon>
        <taxon>Peracarida</taxon>
        <taxon>Isopoda</taxon>
        <taxon>Oniscidea</taxon>
        <taxon>Crinocheta</taxon>
        <taxon>Armadillidiidae</taxon>
        <taxon>Armadillidium</taxon>
    </lineage>
</organism>
<evidence type="ECO:0000256" key="5">
    <source>
        <dbReference type="ARBA" id="ARBA00022963"/>
    </source>
</evidence>
<dbReference type="OrthoDB" id="14911at2759"/>
<dbReference type="PROSITE" id="PS50035">
    <property type="entry name" value="PLD"/>
    <property type="match status" value="2"/>
</dbReference>
<feature type="domain" description="PH" evidence="8">
    <location>
        <begin position="139"/>
        <end position="241"/>
    </location>
</feature>
<evidence type="ECO:0000256" key="6">
    <source>
        <dbReference type="ARBA" id="ARBA00023098"/>
    </source>
</evidence>